<organism evidence="1 2">
    <name type="scientific">Ancylostoma ceylanicum</name>
    <dbReference type="NCBI Taxonomy" id="53326"/>
    <lineage>
        <taxon>Eukaryota</taxon>
        <taxon>Metazoa</taxon>
        <taxon>Ecdysozoa</taxon>
        <taxon>Nematoda</taxon>
        <taxon>Chromadorea</taxon>
        <taxon>Rhabditida</taxon>
        <taxon>Rhabditina</taxon>
        <taxon>Rhabditomorpha</taxon>
        <taxon>Strongyloidea</taxon>
        <taxon>Ancylostomatidae</taxon>
        <taxon>Ancylostomatinae</taxon>
        <taxon>Ancylostoma</taxon>
    </lineage>
</organism>
<dbReference type="EMBL" id="KE124895">
    <property type="protein sequence ID" value="EPB75581.1"/>
    <property type="molecule type" value="Genomic_DNA"/>
</dbReference>
<proteinExistence type="predicted"/>
<evidence type="ECO:0000313" key="1">
    <source>
        <dbReference type="EMBL" id="EPB75581.1"/>
    </source>
</evidence>
<name>A0A0D6LZQ1_9BILA</name>
<evidence type="ECO:0000313" key="2">
    <source>
        <dbReference type="Proteomes" id="UP000054495"/>
    </source>
</evidence>
<dbReference type="Proteomes" id="UP000054495">
    <property type="component" value="Unassembled WGS sequence"/>
</dbReference>
<sequence length="127" mass="14293">MVVDPAVRGMCVDSNMQCPIWASTGFGPEVGLGLGGYAMPPVAPGLLGRSIYEQECLQEFCDRPRGRKSIHELEEEKEQLPITNDTKPVDQRWVQMVTLPPQKLGERSIRWRVKASDAMEDTEDDYL</sequence>
<keyword evidence="2" id="KW-1185">Reference proteome</keyword>
<dbReference type="AlphaFoldDB" id="A0A0D6LZQ1"/>
<reference evidence="1 2" key="1">
    <citation type="submission" date="2013-05" db="EMBL/GenBank/DDBJ databases">
        <title>Draft genome of the parasitic nematode Anyclostoma ceylanicum.</title>
        <authorList>
            <person name="Mitreva M."/>
        </authorList>
    </citation>
    <scope>NUCLEOTIDE SEQUENCE [LARGE SCALE GENOMIC DNA]</scope>
</reference>
<protein>
    <submittedName>
        <fullName evidence="1">Uncharacterized protein</fullName>
    </submittedName>
</protein>
<accession>A0A0D6LZQ1</accession>
<gene>
    <name evidence="1" type="ORF">ANCCEY_05315</name>
</gene>